<dbReference type="InterPro" id="IPR011659">
    <property type="entry name" value="WD40"/>
</dbReference>
<comment type="caution">
    <text evidence="2">The sequence shown here is derived from an EMBL/GenBank/DDBJ whole genome shotgun (WGS) entry which is preliminary data.</text>
</comment>
<protein>
    <submittedName>
        <fullName evidence="2">Uncharacterized protein</fullName>
    </submittedName>
</protein>
<keyword evidence="1" id="KW-0732">Signal</keyword>
<proteinExistence type="predicted"/>
<dbReference type="EMBL" id="BONF01000041">
    <property type="protein sequence ID" value="GIF84850.1"/>
    <property type="molecule type" value="Genomic_DNA"/>
</dbReference>
<gene>
    <name evidence="2" type="ORF">Cba03nite_61990</name>
</gene>
<dbReference type="SUPFAM" id="SSF82171">
    <property type="entry name" value="DPP6 N-terminal domain-like"/>
    <property type="match status" value="1"/>
</dbReference>
<keyword evidence="3" id="KW-1185">Reference proteome</keyword>
<evidence type="ECO:0000313" key="2">
    <source>
        <dbReference type="EMBL" id="GIF84850.1"/>
    </source>
</evidence>
<reference evidence="2 3" key="1">
    <citation type="submission" date="2021-01" db="EMBL/GenBank/DDBJ databases">
        <title>Whole genome shotgun sequence of Catellatospora bangladeshensis NBRC 107357.</title>
        <authorList>
            <person name="Komaki H."/>
            <person name="Tamura T."/>
        </authorList>
    </citation>
    <scope>NUCLEOTIDE SEQUENCE [LARGE SCALE GENOMIC DNA]</scope>
    <source>
        <strain evidence="2 3">NBRC 107357</strain>
    </source>
</reference>
<evidence type="ECO:0000256" key="1">
    <source>
        <dbReference type="SAM" id="SignalP"/>
    </source>
</evidence>
<sequence length="338" mass="35355">MRTWRNIAVGLCLAAATVLVPASSAAAVSPGTPGQVAFIRGGNLFVAEPSGAVWQATTGGGYLWPRWQPGPGGGLAVLRHGDLYYGHYSSTTHTFTAAQRLTTSGFVGAGAWSPDGAKLAYAYGPNVYAPTVYIADFAAPGAAVGATVTRVETRLSPAAQRLADRLPKKQTRAAVLPSGFDVLHDSLAVAWSPNGRWLAYPNGECWAIFDDCLSVLELSTGEEWWAAAFGGGGATLDGFATVPAFTADSSRVLWTQQTRPRYEPDAQVGPLQIMSAPSTGGAAVQVGANWEHSAVPSPAGGGAVLVTAGRNGKAWVTLRNGSSRTYLYQGYEHDWQAV</sequence>
<dbReference type="InterPro" id="IPR011042">
    <property type="entry name" value="6-blade_b-propeller_TolB-like"/>
</dbReference>
<name>A0A8J3NKV4_9ACTN</name>
<feature type="signal peptide" evidence="1">
    <location>
        <begin position="1"/>
        <end position="26"/>
    </location>
</feature>
<dbReference type="AlphaFoldDB" id="A0A8J3NKV4"/>
<dbReference type="Pfam" id="PF07676">
    <property type="entry name" value="PD40"/>
    <property type="match status" value="1"/>
</dbReference>
<evidence type="ECO:0000313" key="3">
    <source>
        <dbReference type="Proteomes" id="UP000601223"/>
    </source>
</evidence>
<feature type="chain" id="PRO_5038483306" evidence="1">
    <location>
        <begin position="27"/>
        <end position="338"/>
    </location>
</feature>
<dbReference type="RefSeq" id="WP_203753782.1">
    <property type="nucleotide sequence ID" value="NZ_BONF01000041.1"/>
</dbReference>
<dbReference type="Proteomes" id="UP000601223">
    <property type="component" value="Unassembled WGS sequence"/>
</dbReference>
<accession>A0A8J3NKV4</accession>
<organism evidence="2 3">
    <name type="scientific">Catellatospora bangladeshensis</name>
    <dbReference type="NCBI Taxonomy" id="310355"/>
    <lineage>
        <taxon>Bacteria</taxon>
        <taxon>Bacillati</taxon>
        <taxon>Actinomycetota</taxon>
        <taxon>Actinomycetes</taxon>
        <taxon>Micromonosporales</taxon>
        <taxon>Micromonosporaceae</taxon>
        <taxon>Catellatospora</taxon>
    </lineage>
</organism>
<dbReference type="Gene3D" id="2.120.10.30">
    <property type="entry name" value="TolB, C-terminal domain"/>
    <property type="match status" value="1"/>
</dbReference>